<reference evidence="2" key="1">
    <citation type="submission" date="2010-02" db="EMBL/GenBank/DDBJ databases">
        <title>Complete sequence of Desulfurivibrio alkaliphilus AHT2.</title>
        <authorList>
            <consortium name="US DOE Joint Genome Institute"/>
            <person name="Pitluck S."/>
            <person name="Chertkov O."/>
            <person name="Detter J.C."/>
            <person name="Han C."/>
            <person name="Tapia R."/>
            <person name="Larimer F."/>
            <person name="Land M."/>
            <person name="Hauser L."/>
            <person name="Kyrpides N."/>
            <person name="Mikhailova N."/>
            <person name="Sorokin D.Y."/>
            <person name="Muyzer G."/>
            <person name="Woyke T."/>
        </authorList>
    </citation>
    <scope>NUCLEOTIDE SEQUENCE [LARGE SCALE GENOMIC DNA]</scope>
    <source>
        <strain evidence="2">DSM 19089 / UNIQEM U267 / AHT2</strain>
    </source>
</reference>
<protein>
    <submittedName>
        <fullName evidence="1">Uncharacterized protein</fullName>
    </submittedName>
</protein>
<organism evidence="1 2">
    <name type="scientific">Desulfurivibrio alkaliphilus (strain DSM 19089 / UNIQEM U267 / AHT2)</name>
    <dbReference type="NCBI Taxonomy" id="589865"/>
    <lineage>
        <taxon>Bacteria</taxon>
        <taxon>Pseudomonadati</taxon>
        <taxon>Thermodesulfobacteriota</taxon>
        <taxon>Desulfobulbia</taxon>
        <taxon>Desulfobulbales</taxon>
        <taxon>Desulfobulbaceae</taxon>
        <taxon>Desulfurivibrio</taxon>
    </lineage>
</organism>
<dbReference type="InParanoid" id="D6Z0Y1"/>
<dbReference type="EMBL" id="CP001940">
    <property type="protein sequence ID" value="ADH87241.1"/>
    <property type="molecule type" value="Genomic_DNA"/>
</dbReference>
<sequence>MLIIKCAACRKKLWRYRKLGQGELLRCHRDRIDKIWCKEESDGKVWCRCGSAVGIDKGTFIKMNKNAFTYSGTKINT</sequence>
<dbReference type="HOGENOM" id="CLU_2632306_0_0_7"/>
<dbReference type="Proteomes" id="UP000001508">
    <property type="component" value="Chromosome"/>
</dbReference>
<evidence type="ECO:0000313" key="1">
    <source>
        <dbReference type="EMBL" id="ADH87241.1"/>
    </source>
</evidence>
<name>D6Z0Y1_DESAT</name>
<keyword evidence="2" id="KW-1185">Reference proteome</keyword>
<dbReference type="RefSeq" id="WP_013164751.1">
    <property type="nucleotide sequence ID" value="NC_014216.1"/>
</dbReference>
<gene>
    <name evidence="1" type="ordered locus">DaAHT2_2577</name>
</gene>
<accession>D6Z0Y1</accession>
<proteinExistence type="predicted"/>
<dbReference type="AlphaFoldDB" id="D6Z0Y1"/>
<evidence type="ECO:0000313" key="2">
    <source>
        <dbReference type="Proteomes" id="UP000001508"/>
    </source>
</evidence>
<dbReference type="KEGG" id="dak:DaAHT2_2577"/>
<dbReference type="eggNOG" id="ENOG50337ZB">
    <property type="taxonomic scope" value="Bacteria"/>
</dbReference>